<protein>
    <submittedName>
        <fullName evidence="1">Uncharacterized protein</fullName>
    </submittedName>
</protein>
<dbReference type="AlphaFoldDB" id="A0A0E9VV30"/>
<reference evidence="1" key="2">
    <citation type="journal article" date="2015" name="Fish Shellfish Immunol.">
        <title>Early steps in the European eel (Anguilla anguilla)-Vibrio vulnificus interaction in the gills: Role of the RtxA13 toxin.</title>
        <authorList>
            <person name="Callol A."/>
            <person name="Pajuelo D."/>
            <person name="Ebbesson L."/>
            <person name="Teles M."/>
            <person name="MacKenzie S."/>
            <person name="Amaro C."/>
        </authorList>
    </citation>
    <scope>NUCLEOTIDE SEQUENCE</scope>
</reference>
<dbReference type="EMBL" id="GBXM01027372">
    <property type="protein sequence ID" value="JAH81205.1"/>
    <property type="molecule type" value="Transcribed_RNA"/>
</dbReference>
<sequence>MFSKSALQIYEAHKGELYQWPKKRVANHIKDVIEFQIN</sequence>
<proteinExistence type="predicted"/>
<organism evidence="1">
    <name type="scientific">Anguilla anguilla</name>
    <name type="common">European freshwater eel</name>
    <name type="synonym">Muraena anguilla</name>
    <dbReference type="NCBI Taxonomy" id="7936"/>
    <lineage>
        <taxon>Eukaryota</taxon>
        <taxon>Metazoa</taxon>
        <taxon>Chordata</taxon>
        <taxon>Craniata</taxon>
        <taxon>Vertebrata</taxon>
        <taxon>Euteleostomi</taxon>
        <taxon>Actinopterygii</taxon>
        <taxon>Neopterygii</taxon>
        <taxon>Teleostei</taxon>
        <taxon>Anguilliformes</taxon>
        <taxon>Anguillidae</taxon>
        <taxon>Anguilla</taxon>
    </lineage>
</organism>
<name>A0A0E9VV30_ANGAN</name>
<accession>A0A0E9VV30</accession>
<evidence type="ECO:0000313" key="1">
    <source>
        <dbReference type="EMBL" id="JAH81205.1"/>
    </source>
</evidence>
<reference evidence="1" key="1">
    <citation type="submission" date="2014-11" db="EMBL/GenBank/DDBJ databases">
        <authorList>
            <person name="Amaro Gonzalez C."/>
        </authorList>
    </citation>
    <scope>NUCLEOTIDE SEQUENCE</scope>
</reference>